<gene>
    <name evidence="15" type="ORF">RM609_00300</name>
</gene>
<evidence type="ECO:0000256" key="12">
    <source>
        <dbReference type="SAM" id="Phobius"/>
    </source>
</evidence>
<evidence type="ECO:0000256" key="7">
    <source>
        <dbReference type="ARBA" id="ARBA00022989"/>
    </source>
</evidence>
<feature type="domain" description="Fatty acid desaturase" evidence="13">
    <location>
        <begin position="113"/>
        <end position="326"/>
    </location>
</feature>
<dbReference type="CDD" id="cd02440">
    <property type="entry name" value="AdoMet_MTases"/>
    <property type="match status" value="1"/>
</dbReference>
<evidence type="ECO:0000256" key="3">
    <source>
        <dbReference type="ARBA" id="ARBA00022475"/>
    </source>
</evidence>
<keyword evidence="7 12" id="KW-1133">Transmembrane helix</keyword>
<keyword evidence="16" id="KW-1185">Reference proteome</keyword>
<evidence type="ECO:0000256" key="1">
    <source>
        <dbReference type="ARBA" id="ARBA00004429"/>
    </source>
</evidence>
<dbReference type="EC" id="1.14.19.-" evidence="15"/>
<feature type="transmembrane region" description="Helical" evidence="12">
    <location>
        <begin position="114"/>
        <end position="132"/>
    </location>
</feature>
<evidence type="ECO:0000313" key="15">
    <source>
        <dbReference type="EMBL" id="MDT0447549.1"/>
    </source>
</evidence>
<keyword evidence="5 12" id="KW-0812">Transmembrane</keyword>
<feature type="domain" description="Methyltransferase type 11" evidence="14">
    <location>
        <begin position="420"/>
        <end position="519"/>
    </location>
</feature>
<evidence type="ECO:0000313" key="16">
    <source>
        <dbReference type="Proteomes" id="UP001180531"/>
    </source>
</evidence>
<evidence type="ECO:0000256" key="2">
    <source>
        <dbReference type="ARBA" id="ARBA00010823"/>
    </source>
</evidence>
<dbReference type="EMBL" id="JAVRFI010000001">
    <property type="protein sequence ID" value="MDT0447549.1"/>
    <property type="molecule type" value="Genomic_DNA"/>
</dbReference>
<dbReference type="InterPro" id="IPR005804">
    <property type="entry name" value="FA_desaturase_dom"/>
</dbReference>
<proteinExistence type="inferred from homology"/>
<keyword evidence="9" id="KW-0408">Iron</keyword>
<comment type="subcellular location">
    <subcellularLocation>
        <location evidence="1">Cell inner membrane</location>
        <topology evidence="1">Multi-pass membrane protein</topology>
    </subcellularLocation>
</comment>
<evidence type="ECO:0000256" key="10">
    <source>
        <dbReference type="ARBA" id="ARBA00023033"/>
    </source>
</evidence>
<evidence type="ECO:0000259" key="14">
    <source>
        <dbReference type="Pfam" id="PF08241"/>
    </source>
</evidence>
<evidence type="ECO:0000256" key="9">
    <source>
        <dbReference type="ARBA" id="ARBA00023004"/>
    </source>
</evidence>
<evidence type="ECO:0000256" key="5">
    <source>
        <dbReference type="ARBA" id="ARBA00022692"/>
    </source>
</evidence>
<dbReference type="CDD" id="cd03512">
    <property type="entry name" value="Alkane-hydroxylase"/>
    <property type="match status" value="1"/>
</dbReference>
<feature type="transmembrane region" description="Helical" evidence="12">
    <location>
        <begin position="81"/>
        <end position="102"/>
    </location>
</feature>
<comment type="caution">
    <text evidence="15">The sequence shown here is derived from an EMBL/GenBank/DDBJ whole genome shotgun (WGS) entry which is preliminary data.</text>
</comment>
<accession>A0ABU2SEY9</accession>
<keyword evidence="11 12" id="KW-0472">Membrane</keyword>
<dbReference type="PANTHER" id="PTHR38674">
    <property type="entry name" value="ALKANE 1-MONOOXYGENASE 1"/>
    <property type="match status" value="1"/>
</dbReference>
<dbReference type="Pfam" id="PF08241">
    <property type="entry name" value="Methyltransf_11"/>
    <property type="match status" value="1"/>
</dbReference>
<dbReference type="InterPro" id="IPR029063">
    <property type="entry name" value="SAM-dependent_MTases_sf"/>
</dbReference>
<dbReference type="RefSeq" id="WP_311606845.1">
    <property type="nucleotide sequence ID" value="NZ_JAVRFI010000001.1"/>
</dbReference>
<protein>
    <submittedName>
        <fullName evidence="15">Fatty acid desaturase</fullName>
        <ecNumber evidence="15">1.14.19.-</ecNumber>
    </submittedName>
</protein>
<comment type="similarity">
    <text evidence="2">Belongs to the fatty acid desaturase type 1 family. AlkB subfamily.</text>
</comment>
<sequence length="602" mass="66033">MDRTRLPPAARELLWPLLLLGPALPFLAGLAVAAGLGRYGWWVPQAAVVGAAVLEALVGADAFGPRPSVHALLDRGPYHRALLYAFVPVYFGALVWSCSRWAAPGFPVPDGLGLALAVGWGGGVAFTVSHELGHGRLRAERWAGRLLVAPFAYGHYYVEHGRVHHALVATPEDPSSARLGEGFWAFLPRVLVGRVRAGWRSEVLRLARQGRGPWHVRNELFRSWAPTVVLYACLVAAFGSRPMPYLAVQVALALLIQESASYIQHYGLLRQAGATGRHERPAPRHSWNSNALVGNILLCNAPRHSHHHVAPGRHYQTLRLVDEALRLPAGYLSMIPLAWFPPLWRRVMDPKVVAHYGGDPARANVSPADKDKNKDKDVGYFESWAPTYDASMLQKRYFHPVQHVVLDHARSLAPRPPSVLDIGCGTGALLRGARTRFPGSALTGVDPAPSMVRLAHATAAARDGAAGRERYVVGRAERLPFPDASFDLVLSTLSFHHWADQRQGLTEIHRVLRANGCAVIADHFAVGWLRPFFAVARKRGRMRTRREVEALMRASGLRPAGWHIAHTVPSLLRARPYRRTGPPLLPLTAVATAVKDPGRPAD</sequence>
<dbReference type="Proteomes" id="UP001180531">
    <property type="component" value="Unassembled WGS sequence"/>
</dbReference>
<evidence type="ECO:0000256" key="6">
    <source>
        <dbReference type="ARBA" id="ARBA00022723"/>
    </source>
</evidence>
<dbReference type="GO" id="GO:0016491">
    <property type="term" value="F:oxidoreductase activity"/>
    <property type="evidence" value="ECO:0007669"/>
    <property type="project" value="UniProtKB-KW"/>
</dbReference>
<keyword evidence="6" id="KW-0479">Metal-binding</keyword>
<evidence type="ECO:0000256" key="4">
    <source>
        <dbReference type="ARBA" id="ARBA00022519"/>
    </source>
</evidence>
<dbReference type="Pfam" id="PF00487">
    <property type="entry name" value="FA_desaturase"/>
    <property type="match status" value="1"/>
</dbReference>
<keyword evidence="4" id="KW-0997">Cell inner membrane</keyword>
<dbReference type="PANTHER" id="PTHR38674:SF1">
    <property type="entry name" value="ALKANE 1-MONOOXYGENASE 1"/>
    <property type="match status" value="1"/>
</dbReference>
<evidence type="ECO:0000259" key="13">
    <source>
        <dbReference type="Pfam" id="PF00487"/>
    </source>
</evidence>
<evidence type="ECO:0000256" key="11">
    <source>
        <dbReference type="ARBA" id="ARBA00023136"/>
    </source>
</evidence>
<evidence type="ECO:0000256" key="8">
    <source>
        <dbReference type="ARBA" id="ARBA00023002"/>
    </source>
</evidence>
<reference evidence="15" key="1">
    <citation type="submission" date="2024-05" db="EMBL/GenBank/DDBJ databases">
        <title>30 novel species of actinomycetes from the DSMZ collection.</title>
        <authorList>
            <person name="Nouioui I."/>
        </authorList>
    </citation>
    <scope>NUCLEOTIDE SEQUENCE</scope>
    <source>
        <strain evidence="15">DSM 40473</strain>
    </source>
</reference>
<dbReference type="InterPro" id="IPR033885">
    <property type="entry name" value="AlkB/XylM"/>
</dbReference>
<feature type="transmembrane region" description="Helical" evidence="12">
    <location>
        <begin position="43"/>
        <end position="60"/>
    </location>
</feature>
<keyword evidence="10" id="KW-0503">Monooxygenase</keyword>
<organism evidence="15 16">
    <name type="scientific">Streptomyces hesseae</name>
    <dbReference type="NCBI Taxonomy" id="3075519"/>
    <lineage>
        <taxon>Bacteria</taxon>
        <taxon>Bacillati</taxon>
        <taxon>Actinomycetota</taxon>
        <taxon>Actinomycetes</taxon>
        <taxon>Kitasatosporales</taxon>
        <taxon>Streptomycetaceae</taxon>
        <taxon>Streptomyces</taxon>
    </lineage>
</organism>
<keyword evidence="3" id="KW-1003">Cell membrane</keyword>
<dbReference type="InterPro" id="IPR013216">
    <property type="entry name" value="Methyltransf_11"/>
</dbReference>
<dbReference type="Gene3D" id="3.40.50.150">
    <property type="entry name" value="Vaccinia Virus protein VP39"/>
    <property type="match status" value="1"/>
</dbReference>
<name>A0ABU2SEY9_9ACTN</name>
<dbReference type="SUPFAM" id="SSF53335">
    <property type="entry name" value="S-adenosyl-L-methionine-dependent methyltransferases"/>
    <property type="match status" value="1"/>
</dbReference>
<feature type="transmembrane region" description="Helical" evidence="12">
    <location>
        <begin position="220"/>
        <end position="239"/>
    </location>
</feature>
<keyword evidence="8 15" id="KW-0560">Oxidoreductase</keyword>